<dbReference type="InterPro" id="IPR036390">
    <property type="entry name" value="WH_DNA-bd_sf"/>
</dbReference>
<dbReference type="PANTHER" id="PTHR30363:SF44">
    <property type="entry name" value="AGA OPERON TRANSCRIPTIONAL REPRESSOR-RELATED"/>
    <property type="match status" value="1"/>
</dbReference>
<dbReference type="Pfam" id="PF08220">
    <property type="entry name" value="HTH_DeoR"/>
    <property type="match status" value="1"/>
</dbReference>
<dbReference type="PANTHER" id="PTHR30363">
    <property type="entry name" value="HTH-TYPE TRANSCRIPTIONAL REGULATOR SRLR-RELATED"/>
    <property type="match status" value="1"/>
</dbReference>
<dbReference type="SMART" id="SM00420">
    <property type="entry name" value="HTH_DEOR"/>
    <property type="match status" value="1"/>
</dbReference>
<feature type="domain" description="HTH deoR-type" evidence="4">
    <location>
        <begin position="5"/>
        <end position="60"/>
    </location>
</feature>
<keyword evidence="1" id="KW-0805">Transcription regulation</keyword>
<comment type="caution">
    <text evidence="5">The sequence shown here is derived from an EMBL/GenBank/DDBJ whole genome shotgun (WGS) entry which is preliminary data.</text>
</comment>
<evidence type="ECO:0000259" key="4">
    <source>
        <dbReference type="PROSITE" id="PS51000"/>
    </source>
</evidence>
<evidence type="ECO:0000256" key="1">
    <source>
        <dbReference type="ARBA" id="ARBA00023015"/>
    </source>
</evidence>
<dbReference type="SUPFAM" id="SSF46785">
    <property type="entry name" value="Winged helix' DNA-binding domain"/>
    <property type="match status" value="1"/>
</dbReference>
<evidence type="ECO:0000256" key="3">
    <source>
        <dbReference type="ARBA" id="ARBA00023163"/>
    </source>
</evidence>
<organism evidence="5 6">
    <name type="scientific">Amycolatopsis silviterrae</name>
    <dbReference type="NCBI Taxonomy" id="1656914"/>
    <lineage>
        <taxon>Bacteria</taxon>
        <taxon>Bacillati</taxon>
        <taxon>Actinomycetota</taxon>
        <taxon>Actinomycetes</taxon>
        <taxon>Pseudonocardiales</taxon>
        <taxon>Pseudonocardiaceae</taxon>
        <taxon>Amycolatopsis</taxon>
    </lineage>
</organism>
<keyword evidence="3" id="KW-0804">Transcription</keyword>
<dbReference type="InterPro" id="IPR036388">
    <property type="entry name" value="WH-like_DNA-bd_sf"/>
</dbReference>
<reference evidence="6" key="1">
    <citation type="journal article" date="2019" name="Int. J. Syst. Evol. Microbiol.">
        <title>The Global Catalogue of Microorganisms (GCM) 10K type strain sequencing project: providing services to taxonomists for standard genome sequencing and annotation.</title>
        <authorList>
            <consortium name="The Broad Institute Genomics Platform"/>
            <consortium name="The Broad Institute Genome Sequencing Center for Infectious Disease"/>
            <person name="Wu L."/>
            <person name="Ma J."/>
        </authorList>
    </citation>
    <scope>NUCLEOTIDE SEQUENCE [LARGE SCALE GENOMIC DNA]</scope>
    <source>
        <strain evidence="6">CGMCC 4.7641</strain>
    </source>
</reference>
<dbReference type="SMART" id="SM01134">
    <property type="entry name" value="DeoRC"/>
    <property type="match status" value="1"/>
</dbReference>
<gene>
    <name evidence="5" type="ORF">ACFSVL_29055</name>
</gene>
<name>A0ABW5HDZ2_9PSEU</name>
<dbReference type="GO" id="GO:0003677">
    <property type="term" value="F:DNA binding"/>
    <property type="evidence" value="ECO:0007669"/>
    <property type="project" value="UniProtKB-KW"/>
</dbReference>
<evidence type="ECO:0000313" key="5">
    <source>
        <dbReference type="EMBL" id="MFD2471476.1"/>
    </source>
</evidence>
<dbReference type="InterPro" id="IPR014036">
    <property type="entry name" value="DeoR-like_C"/>
</dbReference>
<dbReference type="PROSITE" id="PS00894">
    <property type="entry name" value="HTH_DEOR_1"/>
    <property type="match status" value="1"/>
</dbReference>
<dbReference type="EMBL" id="JBHUKS010000023">
    <property type="protein sequence ID" value="MFD2471476.1"/>
    <property type="molecule type" value="Genomic_DNA"/>
</dbReference>
<dbReference type="InterPro" id="IPR001034">
    <property type="entry name" value="DeoR_HTH"/>
</dbReference>
<dbReference type="PRINTS" id="PR00037">
    <property type="entry name" value="HTHLACR"/>
</dbReference>
<dbReference type="Pfam" id="PF00455">
    <property type="entry name" value="DeoRC"/>
    <property type="match status" value="1"/>
</dbReference>
<dbReference type="InterPro" id="IPR050313">
    <property type="entry name" value="Carb_Metab_HTH_regulators"/>
</dbReference>
<accession>A0ABW5HDZ2</accession>
<dbReference type="PROSITE" id="PS51000">
    <property type="entry name" value="HTH_DEOR_2"/>
    <property type="match status" value="1"/>
</dbReference>
<dbReference type="RefSeq" id="WP_378308738.1">
    <property type="nucleotide sequence ID" value="NZ_JBHUKS010000023.1"/>
</dbReference>
<dbReference type="InterPro" id="IPR037171">
    <property type="entry name" value="NagB/RpiA_transferase-like"/>
</dbReference>
<dbReference type="InterPro" id="IPR018356">
    <property type="entry name" value="Tscrpt_reg_HTH_DeoR_CS"/>
</dbReference>
<dbReference type="Gene3D" id="1.10.10.10">
    <property type="entry name" value="Winged helix-like DNA-binding domain superfamily/Winged helix DNA-binding domain"/>
    <property type="match status" value="1"/>
</dbReference>
<keyword evidence="6" id="KW-1185">Reference proteome</keyword>
<dbReference type="SUPFAM" id="SSF100950">
    <property type="entry name" value="NagB/RpiA/CoA transferase-like"/>
    <property type="match status" value="1"/>
</dbReference>
<evidence type="ECO:0000256" key="2">
    <source>
        <dbReference type="ARBA" id="ARBA00023125"/>
    </source>
</evidence>
<keyword evidence="2 5" id="KW-0238">DNA-binding</keyword>
<evidence type="ECO:0000313" key="6">
    <source>
        <dbReference type="Proteomes" id="UP001597483"/>
    </source>
</evidence>
<dbReference type="Proteomes" id="UP001597483">
    <property type="component" value="Unassembled WGS sequence"/>
</dbReference>
<proteinExistence type="predicted"/>
<dbReference type="Gene3D" id="3.40.50.1360">
    <property type="match status" value="1"/>
</dbReference>
<protein>
    <submittedName>
        <fullName evidence="5">DeoR/GlpR family DNA-binding transcription regulator</fullName>
    </submittedName>
</protein>
<sequence length="262" mass="27431">MAGDVSERQRLIRECVVAHGEITFADLADEFDVSEMTIRRDIDVLAAAGSVRKVIGGAIAIGKFAEPSFESRADLEAAGKQHIAEAVVSRLRSRETVILDSGSTALAVARALKGSGLGLTVLTPSVLVAVELAGEPDTTVLLAGGLVRPGELSLIGTETVEWFARYNCDTFVMGVAGVAVTRGFTDYHRDESAVKRAAIAAADRLIVVADHTKLDRSHLVNIAPLDAAEILVTDGEPDHPVVAAAAQSGIEVITVASPKAKS</sequence>